<proteinExistence type="predicted"/>
<dbReference type="SMART" id="SM00829">
    <property type="entry name" value="PKS_ER"/>
    <property type="match status" value="1"/>
</dbReference>
<dbReference type="InterPro" id="IPR020843">
    <property type="entry name" value="ER"/>
</dbReference>
<dbReference type="Gene3D" id="3.40.50.720">
    <property type="entry name" value="NAD(P)-binding Rossmann-like Domain"/>
    <property type="match status" value="1"/>
</dbReference>
<dbReference type="InterPro" id="IPR011032">
    <property type="entry name" value="GroES-like_sf"/>
</dbReference>
<sequence length="329" mass="33572">MRAVWLKEFGAPQVLVAGEAAEPAAGAGQVLVEVAYANITFVETQFRASGAGPFRAELPMIPGNGVGGVVTALGEGVDRRWLGRRVVSTTGGAGGYAERVAVPAAGLFEVPDGLALDAAVALLADGRTAVLHLRAAGVRPGDRVLVEAAAGGVGSLLVQLAKAAGARVVAVAGGARKLELARELGADVAVDYREADWADRVRAAVGAVDVVFDGVGGEIGRTAFELLAPGGRLVSYGLASGAWTGVSPEQAAERGVRLVTGDRTPEHLRACTDHALAQALAGRLRPVIGARFPLERAADAHALMEARGTVGKTLLETAGAPRARRGPVR</sequence>
<dbReference type="PROSITE" id="PS01162">
    <property type="entry name" value="QOR_ZETA_CRYSTAL"/>
    <property type="match status" value="1"/>
</dbReference>
<dbReference type="InterPro" id="IPR002364">
    <property type="entry name" value="Quin_OxRdtase/zeta-crystal_CS"/>
</dbReference>
<dbReference type="InterPro" id="IPR013154">
    <property type="entry name" value="ADH-like_N"/>
</dbReference>
<reference evidence="2 3" key="1">
    <citation type="journal article" date="2019" name="Int. J. Syst. Evol. Microbiol.">
        <title>The Global Catalogue of Microorganisms (GCM) 10K type strain sequencing project: providing services to taxonomists for standard genome sequencing and annotation.</title>
        <authorList>
            <consortium name="The Broad Institute Genomics Platform"/>
            <consortium name="The Broad Institute Genome Sequencing Center for Infectious Disease"/>
            <person name="Wu L."/>
            <person name="Ma J."/>
        </authorList>
    </citation>
    <scope>NUCLEOTIDE SEQUENCE [LARGE SCALE GENOMIC DNA]</scope>
    <source>
        <strain evidence="2 3">JCM 13004</strain>
    </source>
</reference>
<feature type="domain" description="Enoyl reductase (ER)" evidence="1">
    <location>
        <begin position="10"/>
        <end position="315"/>
    </location>
</feature>
<dbReference type="Gene3D" id="3.90.180.10">
    <property type="entry name" value="Medium-chain alcohol dehydrogenases, catalytic domain"/>
    <property type="match status" value="1"/>
</dbReference>
<dbReference type="SUPFAM" id="SSF51735">
    <property type="entry name" value="NAD(P)-binding Rossmann-fold domains"/>
    <property type="match status" value="1"/>
</dbReference>
<dbReference type="InterPro" id="IPR013149">
    <property type="entry name" value="ADH-like_C"/>
</dbReference>
<dbReference type="PANTHER" id="PTHR43677:SF4">
    <property type="entry name" value="QUINONE OXIDOREDUCTASE-LIKE PROTEIN 2"/>
    <property type="match status" value="1"/>
</dbReference>
<dbReference type="Pfam" id="PF08240">
    <property type="entry name" value="ADH_N"/>
    <property type="match status" value="1"/>
</dbReference>
<dbReference type="RefSeq" id="WP_344440237.1">
    <property type="nucleotide sequence ID" value="NZ_BAAALF010000013.1"/>
</dbReference>
<gene>
    <name evidence="2" type="ORF">GCM10009665_13070</name>
</gene>
<evidence type="ECO:0000259" key="1">
    <source>
        <dbReference type="SMART" id="SM00829"/>
    </source>
</evidence>
<evidence type="ECO:0000313" key="2">
    <source>
        <dbReference type="EMBL" id="GAA1224201.1"/>
    </source>
</evidence>
<dbReference type="Pfam" id="PF00107">
    <property type="entry name" value="ADH_zinc_N"/>
    <property type="match status" value="1"/>
</dbReference>
<dbReference type="InterPro" id="IPR036291">
    <property type="entry name" value="NAD(P)-bd_dom_sf"/>
</dbReference>
<dbReference type="InterPro" id="IPR051397">
    <property type="entry name" value="Zn-ADH-like_protein"/>
</dbReference>
<dbReference type="SUPFAM" id="SSF50129">
    <property type="entry name" value="GroES-like"/>
    <property type="match status" value="1"/>
</dbReference>
<evidence type="ECO:0000313" key="3">
    <source>
        <dbReference type="Proteomes" id="UP001500037"/>
    </source>
</evidence>
<comment type="caution">
    <text evidence="2">The sequence shown here is derived from an EMBL/GenBank/DDBJ whole genome shotgun (WGS) entry which is preliminary data.</text>
</comment>
<keyword evidence="3" id="KW-1185">Reference proteome</keyword>
<protein>
    <submittedName>
        <fullName evidence="2">Zinc-binding dehydrogenase</fullName>
    </submittedName>
</protein>
<dbReference type="Proteomes" id="UP001500037">
    <property type="component" value="Unassembled WGS sequence"/>
</dbReference>
<dbReference type="PANTHER" id="PTHR43677">
    <property type="entry name" value="SHORT-CHAIN DEHYDROGENASE/REDUCTASE"/>
    <property type="match status" value="1"/>
</dbReference>
<organism evidence="2 3">
    <name type="scientific">Kitasatospora nipponensis</name>
    <dbReference type="NCBI Taxonomy" id="258049"/>
    <lineage>
        <taxon>Bacteria</taxon>
        <taxon>Bacillati</taxon>
        <taxon>Actinomycetota</taxon>
        <taxon>Actinomycetes</taxon>
        <taxon>Kitasatosporales</taxon>
        <taxon>Streptomycetaceae</taxon>
        <taxon>Kitasatospora</taxon>
    </lineage>
</organism>
<accession>A0ABN1VVA4</accession>
<name>A0ABN1VVA4_9ACTN</name>
<dbReference type="EMBL" id="BAAALF010000013">
    <property type="protein sequence ID" value="GAA1224201.1"/>
    <property type="molecule type" value="Genomic_DNA"/>
</dbReference>